<evidence type="ECO:0000313" key="1">
    <source>
        <dbReference type="EMBL" id="CAJ95073.1"/>
    </source>
</evidence>
<dbReference type="KEGG" id="reh:H16_B0272"/>
<dbReference type="EMBL" id="AM260480">
    <property type="protein sequence ID" value="CAJ95073.1"/>
    <property type="molecule type" value="Genomic_DNA"/>
</dbReference>
<name>Q0K4K1_CUPNH</name>
<dbReference type="AlphaFoldDB" id="Q0K4K1"/>
<gene>
    <name evidence="1" type="ordered locus">H16_B0272</name>
</gene>
<proteinExistence type="predicted"/>
<evidence type="ECO:0000313" key="2">
    <source>
        <dbReference type="Proteomes" id="UP000008210"/>
    </source>
</evidence>
<dbReference type="eggNOG" id="COG2197">
    <property type="taxonomic scope" value="Bacteria"/>
</dbReference>
<keyword evidence="2" id="KW-1185">Reference proteome</keyword>
<sequence length="189" mass="20539">MALPLLVLVQGAGHEANAGKPEETRMSWTNRGAAAWEQVLGRNREAHAVVIDDMPVYRHGVMRLLGEMPGIGRVELVETDALAARNARLPAPALLVFGMPPDLADGWHLLRLASLALKPRRLLLVSDNMWLRLPPGLDSRFARSLSRSASLATVERDVRALLDLPPSAEAPLGQDAGSVAFQRPFHVLA</sequence>
<dbReference type="Proteomes" id="UP000008210">
    <property type="component" value="Chromosome 2"/>
</dbReference>
<evidence type="ECO:0008006" key="3">
    <source>
        <dbReference type="Google" id="ProtNLM"/>
    </source>
</evidence>
<dbReference type="STRING" id="381666.H16_B0272"/>
<organism evidence="1 2">
    <name type="scientific">Cupriavidus necator (strain ATCC 17699 / DSM 428 / KCTC 22496 / NCIMB 10442 / H16 / Stanier 337)</name>
    <name type="common">Ralstonia eutropha</name>
    <dbReference type="NCBI Taxonomy" id="381666"/>
    <lineage>
        <taxon>Bacteria</taxon>
        <taxon>Pseudomonadati</taxon>
        <taxon>Pseudomonadota</taxon>
        <taxon>Betaproteobacteria</taxon>
        <taxon>Burkholderiales</taxon>
        <taxon>Burkholderiaceae</taxon>
        <taxon>Cupriavidus</taxon>
    </lineage>
</organism>
<protein>
    <recommendedName>
        <fullName evidence="3">Response regulator</fullName>
    </recommendedName>
</protein>
<dbReference type="HOGENOM" id="CLU_1617649_0_0_4"/>
<accession>Q0K4K1</accession>
<reference evidence="1 2" key="1">
    <citation type="journal article" date="2006" name="Nat. Biotechnol.">
        <title>Genome sequence of the bioplastic-producing 'Knallgas' bacterium Ralstonia eutropha H16.</title>
        <authorList>
            <person name="Pohlmann A."/>
            <person name="Fricke W.F."/>
            <person name="Reinecke F."/>
            <person name="Kusian B."/>
            <person name="Liesegang H."/>
            <person name="Cramm R."/>
            <person name="Eitinger T."/>
            <person name="Ewering C."/>
            <person name="Potter M."/>
            <person name="Schwartz E."/>
            <person name="Strittmatter A."/>
            <person name="Voss I."/>
            <person name="Gottschalk G."/>
            <person name="Steinbuechel A."/>
            <person name="Friedrich B."/>
            <person name="Bowien B."/>
        </authorList>
    </citation>
    <scope>NUCLEOTIDE SEQUENCE [LARGE SCALE GENOMIC DNA]</scope>
    <source>
        <strain evidence="2">ATCC 17699 / DSM 428 / KCTC 22496 / NCIMB 10442 / H16 / Stanier 337</strain>
    </source>
</reference>